<evidence type="ECO:0000313" key="8">
    <source>
        <dbReference type="Proteomes" id="UP001324380"/>
    </source>
</evidence>
<feature type="domain" description="RNA polymerase sigma factor 70 region 4 type 2" evidence="6">
    <location>
        <begin position="121"/>
        <end position="171"/>
    </location>
</feature>
<dbReference type="InterPro" id="IPR036388">
    <property type="entry name" value="WH-like_DNA-bd_sf"/>
</dbReference>
<dbReference type="NCBIfam" id="TIGR02985">
    <property type="entry name" value="Sig70_bacteroi1"/>
    <property type="match status" value="1"/>
</dbReference>
<dbReference type="Proteomes" id="UP001324380">
    <property type="component" value="Chromosome"/>
</dbReference>
<evidence type="ECO:0000256" key="2">
    <source>
        <dbReference type="ARBA" id="ARBA00023015"/>
    </source>
</evidence>
<dbReference type="InterPro" id="IPR013249">
    <property type="entry name" value="RNA_pol_sigma70_r4_t2"/>
</dbReference>
<evidence type="ECO:0000256" key="3">
    <source>
        <dbReference type="ARBA" id="ARBA00023082"/>
    </source>
</evidence>
<dbReference type="InterPro" id="IPR014327">
    <property type="entry name" value="RNA_pol_sigma70_bacteroid"/>
</dbReference>
<proteinExistence type="inferred from homology"/>
<dbReference type="InterPro" id="IPR039425">
    <property type="entry name" value="RNA_pol_sigma-70-like"/>
</dbReference>
<evidence type="ECO:0000313" key="7">
    <source>
        <dbReference type="EMBL" id="WPU92451.1"/>
    </source>
</evidence>
<sequence>MSDYGSYTDEQLTFYLKKGEQTAFTEIYNRYWRVMLAVAWNHCKDRAISKDIVHDVFISLWERRDQVNIQNLPGFLAGSVKLSVYHYYQKEQRRSELARKNFEYETIAKEEDKLDARFLQQYIDGMVEELPEKCRLVFRYSREIGMKNSEIAAQMQISEKGVEANLTRALKIIRGGLKKYGVMLIVAIHVYRSIF</sequence>
<dbReference type="Pfam" id="PF08281">
    <property type="entry name" value="Sigma70_r4_2"/>
    <property type="match status" value="1"/>
</dbReference>
<dbReference type="RefSeq" id="WP_321561613.1">
    <property type="nucleotide sequence ID" value="NZ_CP139558.1"/>
</dbReference>
<dbReference type="InterPro" id="IPR013325">
    <property type="entry name" value="RNA_pol_sigma_r2"/>
</dbReference>
<dbReference type="Pfam" id="PF04542">
    <property type="entry name" value="Sigma70_r2"/>
    <property type="match status" value="1"/>
</dbReference>
<dbReference type="SUPFAM" id="SSF88659">
    <property type="entry name" value="Sigma3 and sigma4 domains of RNA polymerase sigma factors"/>
    <property type="match status" value="1"/>
</dbReference>
<keyword evidence="4" id="KW-0804">Transcription</keyword>
<feature type="domain" description="RNA polymerase sigma-70 region 2" evidence="5">
    <location>
        <begin position="27"/>
        <end position="94"/>
    </location>
</feature>
<reference evidence="7 8" key="1">
    <citation type="submission" date="2023-11" db="EMBL/GenBank/DDBJ databases">
        <title>Analysis of the Genomes of Mucilaginibacter gossypii cycad 4 and M. sabulilitoris SNA2: microbes with the potential for plant growth promotion.</title>
        <authorList>
            <person name="Hirsch A.M."/>
            <person name="Humm E."/>
            <person name="Rubbi M."/>
            <person name="Del Vecchio G."/>
            <person name="Ha S.M."/>
            <person name="Pellegrini M."/>
            <person name="Gunsalus R.P."/>
        </authorList>
    </citation>
    <scope>NUCLEOTIDE SEQUENCE [LARGE SCALE GENOMIC DNA]</scope>
    <source>
        <strain evidence="7 8">SNA2</strain>
    </source>
</reference>
<dbReference type="PANTHER" id="PTHR43133:SF46">
    <property type="entry name" value="RNA POLYMERASE SIGMA-70 FACTOR ECF SUBFAMILY"/>
    <property type="match status" value="1"/>
</dbReference>
<protein>
    <submittedName>
        <fullName evidence="7">RNA polymerase sigma-70 factor</fullName>
    </submittedName>
</protein>
<keyword evidence="8" id="KW-1185">Reference proteome</keyword>
<evidence type="ECO:0000259" key="6">
    <source>
        <dbReference type="Pfam" id="PF08281"/>
    </source>
</evidence>
<organism evidence="7 8">
    <name type="scientific">Mucilaginibacter sabulilitoris</name>
    <dbReference type="NCBI Taxonomy" id="1173583"/>
    <lineage>
        <taxon>Bacteria</taxon>
        <taxon>Pseudomonadati</taxon>
        <taxon>Bacteroidota</taxon>
        <taxon>Sphingobacteriia</taxon>
        <taxon>Sphingobacteriales</taxon>
        <taxon>Sphingobacteriaceae</taxon>
        <taxon>Mucilaginibacter</taxon>
    </lineage>
</organism>
<comment type="similarity">
    <text evidence="1">Belongs to the sigma-70 factor family. ECF subfamily.</text>
</comment>
<dbReference type="NCBIfam" id="TIGR02937">
    <property type="entry name" value="sigma70-ECF"/>
    <property type="match status" value="1"/>
</dbReference>
<accession>A0ABZ0TII2</accession>
<keyword evidence="3" id="KW-0731">Sigma factor</keyword>
<dbReference type="InterPro" id="IPR014284">
    <property type="entry name" value="RNA_pol_sigma-70_dom"/>
</dbReference>
<gene>
    <name evidence="7" type="ORF">SNE25_24290</name>
</gene>
<evidence type="ECO:0000259" key="5">
    <source>
        <dbReference type="Pfam" id="PF04542"/>
    </source>
</evidence>
<dbReference type="Gene3D" id="1.10.1740.10">
    <property type="match status" value="1"/>
</dbReference>
<dbReference type="SUPFAM" id="SSF88946">
    <property type="entry name" value="Sigma2 domain of RNA polymerase sigma factors"/>
    <property type="match status" value="1"/>
</dbReference>
<evidence type="ECO:0000256" key="1">
    <source>
        <dbReference type="ARBA" id="ARBA00010641"/>
    </source>
</evidence>
<dbReference type="InterPro" id="IPR013324">
    <property type="entry name" value="RNA_pol_sigma_r3/r4-like"/>
</dbReference>
<dbReference type="EMBL" id="CP139558">
    <property type="protein sequence ID" value="WPU92451.1"/>
    <property type="molecule type" value="Genomic_DNA"/>
</dbReference>
<dbReference type="Gene3D" id="1.10.10.10">
    <property type="entry name" value="Winged helix-like DNA-binding domain superfamily/Winged helix DNA-binding domain"/>
    <property type="match status" value="1"/>
</dbReference>
<dbReference type="InterPro" id="IPR007627">
    <property type="entry name" value="RNA_pol_sigma70_r2"/>
</dbReference>
<dbReference type="PANTHER" id="PTHR43133">
    <property type="entry name" value="RNA POLYMERASE ECF-TYPE SIGMA FACTO"/>
    <property type="match status" value="1"/>
</dbReference>
<evidence type="ECO:0000256" key="4">
    <source>
        <dbReference type="ARBA" id="ARBA00023163"/>
    </source>
</evidence>
<keyword evidence="2" id="KW-0805">Transcription regulation</keyword>
<name>A0ABZ0TII2_9SPHI</name>